<proteinExistence type="predicted"/>
<dbReference type="InterPro" id="IPR057027">
    <property type="entry name" value="TPR_mt"/>
</dbReference>
<accession>A0A2B7Z8A3</accession>
<dbReference type="STRING" id="73230.A0A2B7Z8A3"/>
<dbReference type="VEuPathDB" id="FungiDB:EMCG_07960"/>
<evidence type="ECO:0000256" key="5">
    <source>
        <dbReference type="SAM" id="MobiDB-lite"/>
    </source>
</evidence>
<protein>
    <recommendedName>
        <fullName evidence="1">phosphatidylinositol-3,4,5-trisphosphate 3-phosphatase</fullName>
        <ecNumber evidence="1">3.1.3.67</ecNumber>
    </recommendedName>
</protein>
<dbReference type="InterPro" id="IPR002885">
    <property type="entry name" value="PPR_rpt"/>
</dbReference>
<feature type="region of interest" description="Disordered" evidence="5">
    <location>
        <begin position="847"/>
        <end position="914"/>
    </location>
</feature>
<dbReference type="EMBL" id="PDND01000222">
    <property type="protein sequence ID" value="PGH29660.1"/>
    <property type="molecule type" value="Genomic_DNA"/>
</dbReference>
<keyword evidence="9" id="KW-1185">Reference proteome</keyword>
<dbReference type="SUPFAM" id="SSF52799">
    <property type="entry name" value="(Phosphotyrosine protein) phosphatases II"/>
    <property type="match status" value="1"/>
</dbReference>
<organism evidence="8 9">
    <name type="scientific">[Emmonsia] crescens</name>
    <dbReference type="NCBI Taxonomy" id="73230"/>
    <lineage>
        <taxon>Eukaryota</taxon>
        <taxon>Fungi</taxon>
        <taxon>Dikarya</taxon>
        <taxon>Ascomycota</taxon>
        <taxon>Pezizomycotina</taxon>
        <taxon>Eurotiomycetes</taxon>
        <taxon>Eurotiomycetidae</taxon>
        <taxon>Onygenales</taxon>
        <taxon>Ajellomycetaceae</taxon>
        <taxon>Emergomyces</taxon>
    </lineage>
</organism>
<evidence type="ECO:0000259" key="7">
    <source>
        <dbReference type="PROSITE" id="PS51181"/>
    </source>
</evidence>
<dbReference type="GO" id="GO:0051896">
    <property type="term" value="P:regulation of phosphatidylinositol 3-kinase/protein kinase B signal transduction"/>
    <property type="evidence" value="ECO:0007669"/>
    <property type="project" value="TreeGrafter"/>
</dbReference>
<dbReference type="GO" id="GO:0004725">
    <property type="term" value="F:protein tyrosine phosphatase activity"/>
    <property type="evidence" value="ECO:0007669"/>
    <property type="project" value="TreeGrafter"/>
</dbReference>
<keyword evidence="3" id="KW-0378">Hydrolase</keyword>
<dbReference type="AlphaFoldDB" id="A0A2B7Z8A3"/>
<evidence type="ECO:0000313" key="9">
    <source>
        <dbReference type="Proteomes" id="UP000226031"/>
    </source>
</evidence>
<feature type="compositionally biased region" description="Basic and acidic residues" evidence="5">
    <location>
        <begin position="847"/>
        <end position="865"/>
    </location>
</feature>
<evidence type="ECO:0000256" key="4">
    <source>
        <dbReference type="PROSITE-ProRule" id="PRU00708"/>
    </source>
</evidence>
<dbReference type="InterPro" id="IPR000387">
    <property type="entry name" value="Tyr_Pase_dom"/>
</dbReference>
<dbReference type="Pfam" id="PF01535">
    <property type="entry name" value="PPR"/>
    <property type="match status" value="1"/>
</dbReference>
<dbReference type="PROSITE" id="PS51181">
    <property type="entry name" value="PPASE_TENSIN"/>
    <property type="match status" value="1"/>
</dbReference>
<dbReference type="InterPro" id="IPR011990">
    <property type="entry name" value="TPR-like_helical_dom_sf"/>
</dbReference>
<feature type="region of interest" description="Disordered" evidence="5">
    <location>
        <begin position="1043"/>
        <end position="1087"/>
    </location>
</feature>
<feature type="repeat" description="PPR" evidence="4">
    <location>
        <begin position="511"/>
        <end position="545"/>
    </location>
</feature>
<name>A0A2B7Z8A3_9EURO</name>
<dbReference type="Gene3D" id="3.90.190.10">
    <property type="entry name" value="Protein tyrosine phosphatase superfamily"/>
    <property type="match status" value="1"/>
</dbReference>
<dbReference type="Gene3D" id="1.25.40.10">
    <property type="entry name" value="Tetratricopeptide repeat domain"/>
    <property type="match status" value="2"/>
</dbReference>
<dbReference type="PROSITE" id="PS00383">
    <property type="entry name" value="TYR_PHOSPHATASE_1"/>
    <property type="match status" value="1"/>
</dbReference>
<evidence type="ECO:0000256" key="2">
    <source>
        <dbReference type="ARBA" id="ARBA00022737"/>
    </source>
</evidence>
<dbReference type="PANTHER" id="PTHR12305:SF81">
    <property type="entry name" value="PHOSPHATIDYLINOSITOL 3,4,5-TRISPHOSPHATE 3-PHOSPHATASE AND DUAL-SPECIFICITY PROTEIN PHOSPHATASE PTEN"/>
    <property type="match status" value="1"/>
</dbReference>
<evidence type="ECO:0000313" key="8">
    <source>
        <dbReference type="EMBL" id="PGH29660.1"/>
    </source>
</evidence>
<evidence type="ECO:0000256" key="3">
    <source>
        <dbReference type="ARBA" id="ARBA00022801"/>
    </source>
</evidence>
<dbReference type="GO" id="GO:0005829">
    <property type="term" value="C:cytosol"/>
    <property type="evidence" value="ECO:0007669"/>
    <property type="project" value="TreeGrafter"/>
</dbReference>
<dbReference type="Proteomes" id="UP000226031">
    <property type="component" value="Unassembled WGS sequence"/>
</dbReference>
<dbReference type="InterPro" id="IPR029023">
    <property type="entry name" value="Tensin_phosphatase"/>
</dbReference>
<dbReference type="VEuPathDB" id="FungiDB:EMCG_07961"/>
<dbReference type="GO" id="GO:0005634">
    <property type="term" value="C:nucleus"/>
    <property type="evidence" value="ECO:0007669"/>
    <property type="project" value="TreeGrafter"/>
</dbReference>
<dbReference type="GO" id="GO:0016314">
    <property type="term" value="F:phosphatidylinositol-3,4,5-trisphosphate 3-phosphatase activity"/>
    <property type="evidence" value="ECO:0007669"/>
    <property type="project" value="UniProtKB-EC"/>
</dbReference>
<dbReference type="PROSITE" id="PS50056">
    <property type="entry name" value="TYR_PHOSPHATASE_2"/>
    <property type="match status" value="1"/>
</dbReference>
<dbReference type="PROSITE" id="PS51375">
    <property type="entry name" value="PPR"/>
    <property type="match status" value="1"/>
</dbReference>
<gene>
    <name evidence="8" type="ORF">GX50_07591</name>
</gene>
<comment type="caution">
    <text evidence="8">The sequence shown here is derived from an EMBL/GenBank/DDBJ whole genome shotgun (WGS) entry which is preliminary data.</text>
</comment>
<dbReference type="PANTHER" id="PTHR12305">
    <property type="entry name" value="PHOSPHATASE WITH HOMOLOGY TO TENSIN"/>
    <property type="match status" value="1"/>
</dbReference>
<dbReference type="NCBIfam" id="TIGR00756">
    <property type="entry name" value="PPR"/>
    <property type="match status" value="1"/>
</dbReference>
<dbReference type="GO" id="GO:0042995">
    <property type="term" value="C:cell projection"/>
    <property type="evidence" value="ECO:0007669"/>
    <property type="project" value="TreeGrafter"/>
</dbReference>
<feature type="domain" description="Tyrosine specific protein phosphatases" evidence="6">
    <location>
        <begin position="725"/>
        <end position="762"/>
    </location>
</feature>
<reference evidence="8 9" key="1">
    <citation type="submission" date="2017-10" db="EMBL/GenBank/DDBJ databases">
        <title>Comparative genomics in systemic dimorphic fungi from Ajellomycetaceae.</title>
        <authorList>
            <person name="Munoz J.F."/>
            <person name="Mcewen J.G."/>
            <person name="Clay O.K."/>
            <person name="Cuomo C.A."/>
        </authorList>
    </citation>
    <scope>NUCLEOTIDE SEQUENCE [LARGE SCALE GENOMIC DNA]</scope>
    <source>
        <strain evidence="8 9">UAMH4076</strain>
    </source>
</reference>
<keyword evidence="2" id="KW-0677">Repeat</keyword>
<feature type="compositionally biased region" description="Low complexity" evidence="5">
    <location>
        <begin position="889"/>
        <end position="906"/>
    </location>
</feature>
<dbReference type="GO" id="GO:0043491">
    <property type="term" value="P:phosphatidylinositol 3-kinase/protein kinase B signal transduction"/>
    <property type="evidence" value="ECO:0007669"/>
    <property type="project" value="TreeGrafter"/>
</dbReference>
<dbReference type="EC" id="3.1.3.67" evidence="1"/>
<dbReference type="InterPro" id="IPR016130">
    <property type="entry name" value="Tyr_Pase_AS"/>
</dbReference>
<evidence type="ECO:0000256" key="1">
    <source>
        <dbReference type="ARBA" id="ARBA00013015"/>
    </source>
</evidence>
<sequence>MSARTIVADGLWHCLCPSYKQAPLKWSNFPRRLKHHVNPAVKAISAARSFSQTSEAALLSPELNSHFAEVNGTLPGKYDSDMSGEMDQDFTEAPRGKIFSHATFQEFTYLDDSIRGQGDEEIEKRLRKTVKRAPNYKSTMKLIRELIRRRGLQPQTWHYTVLIAANADALMGCPKHVRSLLKEMHENNIPIDSATLHAALKVLAVHPDYILRQKILHTLRDRWLTISPEGWHNIVTGLIREGQFEMALDHISRMQAQNIPIEPWLYSLLIYNLCAVEDFDMILELMLKWINSGNELSPNLWFHILVAASESFHEKCVSFVWNKRVQPGLINPPYGVCSNILMMTSRTGNTLLARKVFRVLREREGIFLLEDYNCLVDTYLAADDLNLALRVLCTAQTATFTLDETATRSIFTYCIEKNIRPRTVWQTLANMKTKERRNVPLVAVNAVIEMAVHHKSMTVALEFYRELADVFEHRPSATTFNHLIRGCHVTGAHEMANFFVQEMVLLDVFPDRMTYEHLVLLCVDAGRFREAHRYFVEMMDSGFALTPESKVHVRTRCFDSEDQYAKLLQYDSEIRKPIARRPMAASILRQIVAGPRLRHSEAGLDLCYVTDEIIATSGPSSTYPRRAYRNPTDSLVRFLDLKHGENWAIWEFRAEGTGYPDEEVYGRIHHFPFPDHHPPPFALVPHIMASMRNWLLGDGNSSKGMKAESGDDDDDDEEMRNRVAVVHCKAGKGRSGTIACSFLVSERGWEAEKALRRFTQRRMRARFGEGVSIPSQLRWVGYVDRWTRELGKVYVERPVEVLEVHIWGLRDGVEVDVEGFVEEGRRIKCFHRFHRCEKIIIGGEKDMEAKGDREEEKWKGEERRVQTWPRTEENDDESTLNDIDSLPLPASVPGTSPSSTPSDTPLPFQPVTTPKPWSKMVQSILSASTDIETVIPCIILRPRNKVIIPTSDVNISIDRRAMSAYTGWTMVTSVAHAWFNAFFEGGHAYDSGIFEVDWEALDGIRGTSNRGMKALDRLKVVWRYAEMEKEPAAEVGISVTRGRVIPEPAPGEPVPESHAADWRGQEQQVQGGIDPNASSEELLERSL</sequence>
<evidence type="ECO:0000259" key="6">
    <source>
        <dbReference type="PROSITE" id="PS50056"/>
    </source>
</evidence>
<dbReference type="Pfam" id="PF23276">
    <property type="entry name" value="TPR_24"/>
    <property type="match status" value="1"/>
</dbReference>
<dbReference type="InterPro" id="IPR029021">
    <property type="entry name" value="Prot-tyrosine_phosphatase-like"/>
</dbReference>
<dbReference type="GO" id="GO:0046856">
    <property type="term" value="P:phosphatidylinositol dephosphorylation"/>
    <property type="evidence" value="ECO:0007669"/>
    <property type="project" value="TreeGrafter"/>
</dbReference>
<dbReference type="InterPro" id="IPR051281">
    <property type="entry name" value="Dual-spec_lipid-protein_phosph"/>
</dbReference>
<dbReference type="GO" id="GO:0005886">
    <property type="term" value="C:plasma membrane"/>
    <property type="evidence" value="ECO:0007669"/>
    <property type="project" value="TreeGrafter"/>
</dbReference>
<feature type="domain" description="Phosphatase tensin-type" evidence="7">
    <location>
        <begin position="595"/>
        <end position="790"/>
    </location>
</feature>